<sequence>MNKARISYRIDGNDRTNRKEDKSGGKVIPLTKEEFSVSEALWRDAEADRAKKARQNRRDTEAGPRNREGLNEYTADFGTWQSPYDAETERIAKLIRESEPGYRGDSGYFESTINERFREEKERRQEYEELDRTAYTERRDEEATARQMRDFEGPSEQEGEYTDYRFREKPSVERGNSGERGREERYPLPPNLGWPEDPSGFIDHGTASLPGYNSLRAAQEDEREDDGYTRSEYNGVQDTRDRRFRSSSEERSFHDRQLAEAPHSGQRRNPPVYYEGEGADYRREPVYEDSYNRLHWEEPVKSGVRISRSGSGGFLRIATSVAGAMVTGAAFGYFVLSMFSGGAEKPITIDAGPAATAQAQPSPGAVTPLKPDASAPAASAPSAGTAVAAPPVGGPTAAASIPARSYTVLQNGIFSTPQSAETARADARGKGAAAVAEPGTKTTVYVGLTGSKEDAAKLKTALAAKKIEVFAKPLDLPAVGKVYWKSGSAQPLADYLAQGAKVAGTAGSLSAAKMAEASPGALDAASLQPLDAAAKAWAALQPAVAAGIPDAAKPQVEEMNAALAKAVAKLGEYGKSPSAPLLAEAQEALMQYVVAEKRLMQQLTAASA</sequence>
<evidence type="ECO:0000313" key="7">
    <source>
        <dbReference type="Proteomes" id="UP001527202"/>
    </source>
</evidence>
<dbReference type="KEGG" id="pchi:PC41400_24455"/>
<dbReference type="InterPro" id="IPR007730">
    <property type="entry name" value="SPOR-like_dom"/>
</dbReference>
<feature type="compositionally biased region" description="Low complexity" evidence="1">
    <location>
        <begin position="373"/>
        <end position="388"/>
    </location>
</feature>
<keyword evidence="2" id="KW-0472">Membrane</keyword>
<feature type="region of interest" description="Disordered" evidence="1">
    <location>
        <begin position="1"/>
        <end position="27"/>
    </location>
</feature>
<feature type="compositionally biased region" description="Basic and acidic residues" evidence="1">
    <location>
        <begin position="118"/>
        <end position="152"/>
    </location>
</feature>
<dbReference type="AlphaFoldDB" id="A0A410X218"/>
<feature type="compositionally biased region" description="Basic and acidic residues" evidence="1">
    <location>
        <begin position="11"/>
        <end position="24"/>
    </location>
</feature>
<name>A0A410X218_9BACL</name>
<dbReference type="RefSeq" id="WP_042230473.1">
    <property type="nucleotide sequence ID" value="NZ_CP026520.1"/>
</dbReference>
<dbReference type="EMBL" id="JAMDMJ010000022">
    <property type="protein sequence ID" value="MCY9597458.1"/>
    <property type="molecule type" value="Genomic_DNA"/>
</dbReference>
<keyword evidence="2" id="KW-0812">Transmembrane</keyword>
<feature type="compositionally biased region" description="Basic and acidic residues" evidence="1">
    <location>
        <begin position="238"/>
        <end position="258"/>
    </location>
</feature>
<evidence type="ECO:0000313" key="5">
    <source>
        <dbReference type="EMBL" id="QAV20662.1"/>
    </source>
</evidence>
<keyword evidence="5" id="KW-0132">Cell division</keyword>
<evidence type="ECO:0000313" key="4">
    <source>
        <dbReference type="EMBL" id="MCY9597458.1"/>
    </source>
</evidence>
<feature type="domain" description="SPOR" evidence="3">
    <location>
        <begin position="408"/>
        <end position="468"/>
    </location>
</feature>
<keyword evidence="7" id="KW-1185">Reference proteome</keyword>
<evidence type="ECO:0000256" key="1">
    <source>
        <dbReference type="SAM" id="MobiDB-lite"/>
    </source>
</evidence>
<dbReference type="Proteomes" id="UP001527202">
    <property type="component" value="Unassembled WGS sequence"/>
</dbReference>
<dbReference type="Pfam" id="PF05036">
    <property type="entry name" value="SPOR"/>
    <property type="match status" value="1"/>
</dbReference>
<dbReference type="EMBL" id="CP026520">
    <property type="protein sequence ID" value="QAV20662.1"/>
    <property type="molecule type" value="Genomic_DNA"/>
</dbReference>
<dbReference type="GeneID" id="95377949"/>
<feature type="transmembrane region" description="Helical" evidence="2">
    <location>
        <begin position="314"/>
        <end position="336"/>
    </location>
</feature>
<organism evidence="5 6">
    <name type="scientific">Paenibacillus chitinolyticus</name>
    <dbReference type="NCBI Taxonomy" id="79263"/>
    <lineage>
        <taxon>Bacteria</taxon>
        <taxon>Bacillati</taxon>
        <taxon>Bacillota</taxon>
        <taxon>Bacilli</taxon>
        <taxon>Bacillales</taxon>
        <taxon>Paenibacillaceae</taxon>
        <taxon>Paenibacillus</taxon>
    </lineage>
</organism>
<feature type="compositionally biased region" description="Basic and acidic residues" evidence="1">
    <location>
        <begin position="46"/>
        <end position="70"/>
    </location>
</feature>
<evidence type="ECO:0000313" key="6">
    <source>
        <dbReference type="Proteomes" id="UP000288943"/>
    </source>
</evidence>
<evidence type="ECO:0000256" key="2">
    <source>
        <dbReference type="SAM" id="Phobius"/>
    </source>
</evidence>
<gene>
    <name evidence="4" type="ORF">M5X16_16980</name>
    <name evidence="5" type="ORF">PC41400_24455</name>
</gene>
<feature type="region of interest" description="Disordered" evidence="1">
    <location>
        <begin position="118"/>
        <end position="276"/>
    </location>
</feature>
<dbReference type="OrthoDB" id="2680382at2"/>
<dbReference type="GO" id="GO:0051301">
    <property type="term" value="P:cell division"/>
    <property type="evidence" value="ECO:0007669"/>
    <property type="project" value="UniProtKB-KW"/>
</dbReference>
<feature type="region of interest" description="Disordered" evidence="1">
    <location>
        <begin position="354"/>
        <end position="388"/>
    </location>
</feature>
<evidence type="ECO:0000259" key="3">
    <source>
        <dbReference type="Pfam" id="PF05036"/>
    </source>
</evidence>
<protein>
    <submittedName>
        <fullName evidence="4">SPOR domain-containing protein</fullName>
    </submittedName>
    <submittedName>
        <fullName evidence="5">Sporulation and cell division repeat protein</fullName>
    </submittedName>
</protein>
<keyword evidence="5" id="KW-0131">Cell cycle</keyword>
<dbReference type="GO" id="GO:0042834">
    <property type="term" value="F:peptidoglycan binding"/>
    <property type="evidence" value="ECO:0007669"/>
    <property type="project" value="InterPro"/>
</dbReference>
<reference evidence="5 6" key="1">
    <citation type="submission" date="2018-01" db="EMBL/GenBank/DDBJ databases">
        <title>The whole genome sequencing and assembly of Paenibacillus chitinolyticus KCCM 41400 strain.</title>
        <authorList>
            <person name="Kim J.-Y."/>
            <person name="Park M.-K."/>
            <person name="Lee Y.-J."/>
            <person name="Yi H."/>
            <person name="Bahn Y.-S."/>
            <person name="Kim J.F."/>
            <person name="Lee D.-W."/>
        </authorList>
    </citation>
    <scope>NUCLEOTIDE SEQUENCE [LARGE SCALE GENOMIC DNA]</scope>
    <source>
        <strain evidence="5 6">KCCM 41400</strain>
    </source>
</reference>
<dbReference type="Proteomes" id="UP000288943">
    <property type="component" value="Chromosome"/>
</dbReference>
<feature type="compositionally biased region" description="Basic and acidic residues" evidence="1">
    <location>
        <begin position="162"/>
        <end position="186"/>
    </location>
</feature>
<proteinExistence type="predicted"/>
<feature type="region of interest" description="Disordered" evidence="1">
    <location>
        <begin position="46"/>
        <end position="76"/>
    </location>
</feature>
<keyword evidence="2" id="KW-1133">Transmembrane helix</keyword>
<accession>A0A410X218</accession>
<reference evidence="4 7" key="2">
    <citation type="submission" date="2022-05" db="EMBL/GenBank/DDBJ databases">
        <title>Genome Sequencing of Bee-Associated Microbes.</title>
        <authorList>
            <person name="Dunlap C."/>
        </authorList>
    </citation>
    <scope>NUCLEOTIDE SEQUENCE [LARGE SCALE GENOMIC DNA]</scope>
    <source>
        <strain evidence="4 7">NRRL B-23120</strain>
    </source>
</reference>